<dbReference type="Gene3D" id="3.30.300.250">
    <property type="match status" value="1"/>
</dbReference>
<dbReference type="PROSITE" id="PS51257">
    <property type="entry name" value="PROKAR_LIPOPROTEIN"/>
    <property type="match status" value="1"/>
</dbReference>
<dbReference type="RefSeq" id="WP_147645301.1">
    <property type="nucleotide sequence ID" value="NZ_CABKVG010000005.1"/>
</dbReference>
<accession>A0ABY4E5W0</accession>
<evidence type="ECO:0000256" key="2">
    <source>
        <dbReference type="SAM" id="SignalP"/>
    </source>
</evidence>
<feature type="chain" id="PRO_5045464589" description="Lipoprotein" evidence="2">
    <location>
        <begin position="17"/>
        <end position="154"/>
    </location>
</feature>
<evidence type="ECO:0000256" key="1">
    <source>
        <dbReference type="SAM" id="MobiDB-lite"/>
    </source>
</evidence>
<organism evidence="3 4">
    <name type="scientific">Vitreoscilla massiliensis</name>
    <dbReference type="NCBI Taxonomy" id="1689272"/>
    <lineage>
        <taxon>Bacteria</taxon>
        <taxon>Pseudomonadati</taxon>
        <taxon>Pseudomonadota</taxon>
        <taxon>Betaproteobacteria</taxon>
        <taxon>Neisseriales</taxon>
        <taxon>Neisseriaceae</taxon>
        <taxon>Vitreoscilla</taxon>
    </lineage>
</organism>
<reference evidence="3 4" key="1">
    <citation type="journal article" date="2022" name="Res Sq">
        <title>Evolution of multicellular longitudinally dividing oral cavity symbionts (Neisseriaceae).</title>
        <authorList>
            <person name="Nyongesa S."/>
            <person name="Weber P."/>
            <person name="Bernet E."/>
            <person name="Pullido F."/>
            <person name="Nieckarz M."/>
            <person name="Delaby M."/>
            <person name="Nieves C."/>
            <person name="Viehboeck T."/>
            <person name="Krause N."/>
            <person name="Rivera-Millot A."/>
            <person name="Nakamura A."/>
            <person name="Vischer N."/>
            <person name="VanNieuwenhze M."/>
            <person name="Brun Y."/>
            <person name="Cava F."/>
            <person name="Bulgheresi S."/>
            <person name="Veyrier F."/>
        </authorList>
    </citation>
    <scope>NUCLEOTIDE SEQUENCE [LARGE SCALE GENOMIC DNA]</scope>
    <source>
        <strain evidence="3 4">SN4</strain>
    </source>
</reference>
<protein>
    <recommendedName>
        <fullName evidence="5">Lipoprotein</fullName>
    </recommendedName>
</protein>
<feature type="region of interest" description="Disordered" evidence="1">
    <location>
        <begin position="24"/>
        <end position="56"/>
    </location>
</feature>
<sequence>MTKLSMLYLCSILALAACGGGEKAASDKPAETTTSTAPTTPAETAKSGGDPALDKEIDAGLAQVKSQLPMKLGDAMEMTSMERNGTDIVYTYTFLTDAVKKDNFKLEDGKKTGAQQLCANPETKKYLDAGYSFNFKYKFKDGSDLEVPFKAGDC</sequence>
<feature type="signal peptide" evidence="2">
    <location>
        <begin position="1"/>
        <end position="16"/>
    </location>
</feature>
<gene>
    <name evidence="3" type="ORF">LVJ82_07175</name>
</gene>
<evidence type="ECO:0000313" key="3">
    <source>
        <dbReference type="EMBL" id="UOO90741.1"/>
    </source>
</evidence>
<evidence type="ECO:0008006" key="5">
    <source>
        <dbReference type="Google" id="ProtNLM"/>
    </source>
</evidence>
<evidence type="ECO:0000313" key="4">
    <source>
        <dbReference type="Proteomes" id="UP000832011"/>
    </source>
</evidence>
<dbReference type="EMBL" id="CP091511">
    <property type="protein sequence ID" value="UOO90741.1"/>
    <property type="molecule type" value="Genomic_DNA"/>
</dbReference>
<feature type="compositionally biased region" description="Low complexity" evidence="1">
    <location>
        <begin position="31"/>
        <end position="47"/>
    </location>
</feature>
<keyword evidence="4" id="KW-1185">Reference proteome</keyword>
<dbReference type="Proteomes" id="UP000832011">
    <property type="component" value="Chromosome"/>
</dbReference>
<name>A0ABY4E5W0_9NEIS</name>
<keyword evidence="2" id="KW-0732">Signal</keyword>
<proteinExistence type="predicted"/>